<reference evidence="1 2" key="1">
    <citation type="submission" date="2016-11" db="EMBL/GenBank/DDBJ databases">
        <authorList>
            <person name="Jaros S."/>
            <person name="Januszkiewicz K."/>
            <person name="Wedrychowicz H."/>
        </authorList>
    </citation>
    <scope>NUCLEOTIDE SEQUENCE [LARGE SCALE GENOMIC DNA]</scope>
    <source>
        <strain evidence="1 2">DSM 19980</strain>
    </source>
</reference>
<keyword evidence="2" id="KW-1185">Reference proteome</keyword>
<name>A0A1M4W5Q7_9GAMM</name>
<dbReference type="AlphaFoldDB" id="A0A1M4W5Q7"/>
<protein>
    <recommendedName>
        <fullName evidence="3">Transposase DDE domain-containing protein</fullName>
    </recommendedName>
</protein>
<gene>
    <name evidence="1" type="ORF">SAMN02745148_01083</name>
</gene>
<proteinExistence type="predicted"/>
<evidence type="ECO:0000313" key="2">
    <source>
        <dbReference type="Proteomes" id="UP000184346"/>
    </source>
</evidence>
<organism evidence="1 2">
    <name type="scientific">Modicisalibacter ilicicola DSM 19980</name>
    <dbReference type="NCBI Taxonomy" id="1121942"/>
    <lineage>
        <taxon>Bacteria</taxon>
        <taxon>Pseudomonadati</taxon>
        <taxon>Pseudomonadota</taxon>
        <taxon>Gammaproteobacteria</taxon>
        <taxon>Oceanospirillales</taxon>
        <taxon>Halomonadaceae</taxon>
        <taxon>Modicisalibacter</taxon>
    </lineage>
</organism>
<sequence length="64" mass="7321">MMRLRRQTLEHPFGTLKAWMGSTHFLTKRLANVSTEMSLHVLASDLKRVMSILGVNELIRVARA</sequence>
<dbReference type="EMBL" id="FQUJ01000004">
    <property type="protein sequence ID" value="SHE76433.1"/>
    <property type="molecule type" value="Genomic_DNA"/>
</dbReference>
<dbReference type="Proteomes" id="UP000184346">
    <property type="component" value="Unassembled WGS sequence"/>
</dbReference>
<evidence type="ECO:0008006" key="3">
    <source>
        <dbReference type="Google" id="ProtNLM"/>
    </source>
</evidence>
<accession>A0A1M4W5Q7</accession>
<evidence type="ECO:0000313" key="1">
    <source>
        <dbReference type="EMBL" id="SHE76433.1"/>
    </source>
</evidence>